<name>A0A512BYI8_9HYPH</name>
<feature type="domain" description="DUF1206" evidence="2">
    <location>
        <begin position="92"/>
        <end position="161"/>
    </location>
</feature>
<feature type="transmembrane region" description="Helical" evidence="1">
    <location>
        <begin position="227"/>
        <end position="248"/>
    </location>
</feature>
<accession>A0A512BYI8</accession>
<evidence type="ECO:0000313" key="3">
    <source>
        <dbReference type="EMBL" id="GEO17025.1"/>
    </source>
</evidence>
<feature type="transmembrane region" description="Helical" evidence="1">
    <location>
        <begin position="90"/>
        <end position="111"/>
    </location>
</feature>
<gene>
    <name evidence="3" type="ORF">MAE02_47210</name>
</gene>
<dbReference type="InterPro" id="IPR009597">
    <property type="entry name" value="DUF1206"/>
</dbReference>
<feature type="domain" description="DUF1206" evidence="2">
    <location>
        <begin position="7"/>
        <end position="74"/>
    </location>
</feature>
<dbReference type="Pfam" id="PF06724">
    <property type="entry name" value="DUF1206"/>
    <property type="match status" value="3"/>
</dbReference>
<feature type="transmembrane region" description="Helical" evidence="1">
    <location>
        <begin position="52"/>
        <end position="70"/>
    </location>
</feature>
<dbReference type="Proteomes" id="UP000321085">
    <property type="component" value="Unassembled WGS sequence"/>
</dbReference>
<comment type="caution">
    <text evidence="3">The sequence shown here is derived from an EMBL/GenBank/DDBJ whole genome shotgun (WGS) entry which is preliminary data.</text>
</comment>
<feature type="domain" description="DUF1206" evidence="2">
    <location>
        <begin position="184"/>
        <end position="253"/>
    </location>
</feature>
<feature type="transmembrane region" description="Helical" evidence="1">
    <location>
        <begin position="186"/>
        <end position="207"/>
    </location>
</feature>
<dbReference type="AlphaFoldDB" id="A0A512BYI8"/>
<evidence type="ECO:0000259" key="2">
    <source>
        <dbReference type="Pfam" id="PF06724"/>
    </source>
</evidence>
<protein>
    <recommendedName>
        <fullName evidence="2">DUF1206 domain-containing protein</fullName>
    </recommendedName>
</protein>
<proteinExistence type="predicted"/>
<evidence type="ECO:0000256" key="1">
    <source>
        <dbReference type="SAM" id="Phobius"/>
    </source>
</evidence>
<keyword evidence="1" id="KW-0472">Membrane</keyword>
<keyword evidence="1" id="KW-1133">Transmembrane helix</keyword>
<keyword evidence="1" id="KW-0812">Transmembrane</keyword>
<organism evidence="3 4">
    <name type="scientific">Microvirga aerophila</name>
    <dbReference type="NCBI Taxonomy" id="670291"/>
    <lineage>
        <taxon>Bacteria</taxon>
        <taxon>Pseudomonadati</taxon>
        <taxon>Pseudomonadota</taxon>
        <taxon>Alphaproteobacteria</taxon>
        <taxon>Hyphomicrobiales</taxon>
        <taxon>Methylobacteriaceae</taxon>
        <taxon>Microvirga</taxon>
    </lineage>
</organism>
<dbReference type="EMBL" id="BJYU01000085">
    <property type="protein sequence ID" value="GEO17025.1"/>
    <property type="molecule type" value="Genomic_DNA"/>
</dbReference>
<keyword evidence="4" id="KW-1185">Reference proteome</keyword>
<evidence type="ECO:0000313" key="4">
    <source>
        <dbReference type="Proteomes" id="UP000321085"/>
    </source>
</evidence>
<sequence>MEMMARFGYGARGAVYCLVGGLALLAALGSGGQTGGSRSALQTLLAQPFGKAWLTVISIGLFGFALWRIVEALTDADHRGTEWKALGVRAAHLVSGGIYASLALFALNLAYGSRQGGGGEDQAAQDWTAWLLSQPFGQWLVGAIGIAVALTGAGFIWKGWRGNVADRLALPAQTHRWAVLLGRFGFAARGVVFILIGGFLFLAALHGNSSEVHGLGGALQSLQSQSYGWLLLGMTAAGLVAFGLFGLVQARYRHLDAPDMGDARAAVAQGKAAVVQGMKTFQ</sequence>
<reference evidence="3 4" key="1">
    <citation type="submission" date="2019-07" db="EMBL/GenBank/DDBJ databases">
        <title>Whole genome shotgun sequence of Microvirga aerophila NBRC 106136.</title>
        <authorList>
            <person name="Hosoyama A."/>
            <person name="Uohara A."/>
            <person name="Ohji S."/>
            <person name="Ichikawa N."/>
        </authorList>
    </citation>
    <scope>NUCLEOTIDE SEQUENCE [LARGE SCALE GENOMIC DNA]</scope>
    <source>
        <strain evidence="3 4">NBRC 106136</strain>
    </source>
</reference>
<dbReference type="OrthoDB" id="5702018at2"/>
<dbReference type="RefSeq" id="WP_114188669.1">
    <property type="nucleotide sequence ID" value="NZ_BJYU01000085.1"/>
</dbReference>
<feature type="transmembrane region" description="Helical" evidence="1">
    <location>
        <begin position="136"/>
        <end position="157"/>
    </location>
</feature>